<feature type="transmembrane region" description="Helical" evidence="8">
    <location>
        <begin position="272"/>
        <end position="289"/>
    </location>
</feature>
<dbReference type="GO" id="GO:0005886">
    <property type="term" value="C:plasma membrane"/>
    <property type="evidence" value="ECO:0007669"/>
    <property type="project" value="UniProtKB-SubCell"/>
</dbReference>
<feature type="transmembrane region" description="Helical" evidence="8">
    <location>
        <begin position="150"/>
        <end position="171"/>
    </location>
</feature>
<dbReference type="OrthoDB" id="8953821at2"/>
<evidence type="ECO:0000313" key="10">
    <source>
        <dbReference type="EMBL" id="ADG97870.1"/>
    </source>
</evidence>
<gene>
    <name evidence="10" type="ordered locus">Srot_1406</name>
</gene>
<dbReference type="KEGG" id="srt:Srot_1406"/>
<dbReference type="Proteomes" id="UP000002247">
    <property type="component" value="Chromosome"/>
</dbReference>
<dbReference type="PROSITE" id="PS00216">
    <property type="entry name" value="SUGAR_TRANSPORT_1"/>
    <property type="match status" value="1"/>
</dbReference>
<dbReference type="Gene3D" id="1.20.1250.20">
    <property type="entry name" value="MFS general substrate transporter like domains"/>
    <property type="match status" value="2"/>
</dbReference>
<dbReference type="InterPro" id="IPR005829">
    <property type="entry name" value="Sugar_transporter_CS"/>
</dbReference>
<evidence type="ECO:0000256" key="7">
    <source>
        <dbReference type="ARBA" id="ARBA00023136"/>
    </source>
</evidence>
<feature type="transmembrane region" description="Helical" evidence="8">
    <location>
        <begin position="183"/>
        <end position="202"/>
    </location>
</feature>
<keyword evidence="6 8" id="KW-1133">Transmembrane helix</keyword>
<organism evidence="10 11">
    <name type="scientific">Segniliparus rotundus (strain ATCC BAA-972 / CDC 1076 / CIP 108378 / DSM 44985 / JCM 13578)</name>
    <dbReference type="NCBI Taxonomy" id="640132"/>
    <lineage>
        <taxon>Bacteria</taxon>
        <taxon>Bacillati</taxon>
        <taxon>Actinomycetota</taxon>
        <taxon>Actinomycetes</taxon>
        <taxon>Mycobacteriales</taxon>
        <taxon>Segniliparaceae</taxon>
        <taxon>Segniliparus</taxon>
    </lineage>
</organism>
<keyword evidence="2" id="KW-0813">Transport</keyword>
<feature type="transmembrane region" description="Helical" evidence="8">
    <location>
        <begin position="334"/>
        <end position="354"/>
    </location>
</feature>
<dbReference type="PROSITE" id="PS50850">
    <property type="entry name" value="MFS"/>
    <property type="match status" value="1"/>
</dbReference>
<keyword evidence="5" id="KW-0769">Symport</keyword>
<keyword evidence="7 8" id="KW-0472">Membrane</keyword>
<feature type="transmembrane region" description="Helical" evidence="8">
    <location>
        <begin position="47"/>
        <end position="71"/>
    </location>
</feature>
<evidence type="ECO:0000313" key="11">
    <source>
        <dbReference type="Proteomes" id="UP000002247"/>
    </source>
</evidence>
<comment type="subcellular location">
    <subcellularLocation>
        <location evidence="1">Cell membrane</location>
        <topology evidence="1">Multi-pass membrane protein</topology>
    </subcellularLocation>
</comment>
<dbReference type="STRING" id="640132.Srot_1406"/>
<dbReference type="eggNOG" id="COG0477">
    <property type="taxonomic scope" value="Bacteria"/>
</dbReference>
<dbReference type="AlphaFoldDB" id="D6Z7E0"/>
<dbReference type="PROSITE" id="PS00217">
    <property type="entry name" value="SUGAR_TRANSPORT_2"/>
    <property type="match status" value="1"/>
</dbReference>
<dbReference type="InterPro" id="IPR020846">
    <property type="entry name" value="MFS_dom"/>
</dbReference>
<reference evidence="10 11" key="1">
    <citation type="journal article" date="2010" name="Stand. Genomic Sci.">
        <title>Complete genome sequence of Segniliparus rotundus type strain (CDC 1076).</title>
        <authorList>
            <person name="Sikorski J."/>
            <person name="Lapidus A."/>
            <person name="Copeland A."/>
            <person name="Misra M."/>
            <person name="Glavina Del Rio T."/>
            <person name="Nolan M."/>
            <person name="Lucas S."/>
            <person name="Chen F."/>
            <person name="Tice H."/>
            <person name="Cheng J.F."/>
            <person name="Jando M."/>
            <person name="Schneider S."/>
            <person name="Bruce D."/>
            <person name="Goodwin L."/>
            <person name="Pitluck S."/>
            <person name="Liolios K."/>
            <person name="Mikhailova N."/>
            <person name="Pati A."/>
            <person name="Ivanova N."/>
            <person name="Mavromatis K."/>
            <person name="Chen A."/>
            <person name="Palaniappan K."/>
            <person name="Chertkov O."/>
            <person name="Land M."/>
            <person name="Hauser L."/>
            <person name="Chang Y.J."/>
            <person name="Jeffries C.D."/>
            <person name="Brettin T."/>
            <person name="Detter J.C."/>
            <person name="Han C."/>
            <person name="Rohde M."/>
            <person name="Goker M."/>
            <person name="Bristow J."/>
            <person name="Eisen J.A."/>
            <person name="Markowitz V."/>
            <person name="Hugenholtz P."/>
            <person name="Kyrpides N.C."/>
            <person name="Klenk H.P."/>
        </authorList>
    </citation>
    <scope>NUCLEOTIDE SEQUENCE [LARGE SCALE GENOMIC DNA]</scope>
    <source>
        <strain evidence="11">ATCC BAA-972 / CDC 1076 / CIP 108378 / DSM 44985 / JCM 13578</strain>
    </source>
</reference>
<name>D6Z7E0_SEGRD</name>
<dbReference type="PANTHER" id="PTHR43528">
    <property type="entry name" value="ALPHA-KETOGLUTARATE PERMEASE"/>
    <property type="match status" value="1"/>
</dbReference>
<dbReference type="HOGENOM" id="CLU_001265_39_0_11"/>
<proteinExistence type="predicted"/>
<keyword evidence="11" id="KW-1185">Reference proteome</keyword>
<feature type="transmembrane region" description="Helical" evidence="8">
    <location>
        <begin position="396"/>
        <end position="413"/>
    </location>
</feature>
<dbReference type="RefSeq" id="WP_013138324.1">
    <property type="nucleotide sequence ID" value="NC_014168.1"/>
</dbReference>
<dbReference type="Pfam" id="PF00083">
    <property type="entry name" value="Sugar_tr"/>
    <property type="match status" value="1"/>
</dbReference>
<keyword evidence="4 8" id="KW-0812">Transmembrane</keyword>
<feature type="transmembrane region" description="Helical" evidence="8">
    <location>
        <begin position="120"/>
        <end position="138"/>
    </location>
</feature>
<evidence type="ECO:0000256" key="2">
    <source>
        <dbReference type="ARBA" id="ARBA00022448"/>
    </source>
</evidence>
<dbReference type="NCBIfam" id="NF011656">
    <property type="entry name" value="PRK15075.1"/>
    <property type="match status" value="1"/>
</dbReference>
<evidence type="ECO:0000259" key="9">
    <source>
        <dbReference type="PROSITE" id="PS50850"/>
    </source>
</evidence>
<evidence type="ECO:0000256" key="1">
    <source>
        <dbReference type="ARBA" id="ARBA00004651"/>
    </source>
</evidence>
<dbReference type="InterPro" id="IPR051084">
    <property type="entry name" value="H+-coupled_symporters"/>
</dbReference>
<sequence>MWQNAKSQSAMVLRVVGGNFFEMYDFILFGIFAGDIARAYFPAHSHYISELAAFATFWLGSVMRPVGALVLGGYVDRMGRRKGLVVTLGIMATGTAAIAFTPDYAAIGVLAPLLVLLGRLLQGFSAGVELGGVSVYLAEAAPLGRKGFFVSWQSASQQAAVVVAALLGLLVREEIPARVAAEWGWRIPFVIGCLILPVLFFIRRSLQETEEFANKKHHPSFAEIRQSIANNMPVVLAGMGWVVMTTVYFYFITNYTPTFGREVLSLTSGQSLFVTLCVGVSNLVLLPVFGAMSDRVGRGPLLAVFSALGVLTAYPALLWLVGHPSLGHMAAVELWLSLLYAGYNGALVVALVEVMPDDVRTTGFSLAYSLATLVGTFTELGVTWLRRHEGNSAPGLWLFVASSFSLAATAWFWRGGFLRREAPTSAGSA</sequence>
<evidence type="ECO:0000256" key="3">
    <source>
        <dbReference type="ARBA" id="ARBA00022475"/>
    </source>
</evidence>
<feature type="transmembrane region" description="Helical" evidence="8">
    <location>
        <begin position="83"/>
        <end position="100"/>
    </location>
</feature>
<protein>
    <submittedName>
        <fullName evidence="10">General substrate transporter</fullName>
    </submittedName>
</protein>
<evidence type="ECO:0000256" key="5">
    <source>
        <dbReference type="ARBA" id="ARBA00022847"/>
    </source>
</evidence>
<accession>D6Z7E0</accession>
<feature type="transmembrane region" description="Helical" evidence="8">
    <location>
        <begin position="301"/>
        <end position="322"/>
    </location>
</feature>
<dbReference type="InterPro" id="IPR036259">
    <property type="entry name" value="MFS_trans_sf"/>
</dbReference>
<feature type="domain" description="Major facilitator superfamily (MFS) profile" evidence="9">
    <location>
        <begin position="11"/>
        <end position="429"/>
    </location>
</feature>
<evidence type="ECO:0000256" key="8">
    <source>
        <dbReference type="SAM" id="Phobius"/>
    </source>
</evidence>
<feature type="transmembrane region" description="Helical" evidence="8">
    <location>
        <begin position="366"/>
        <end position="384"/>
    </location>
</feature>
<feature type="transmembrane region" description="Helical" evidence="8">
    <location>
        <begin position="21"/>
        <end position="41"/>
    </location>
</feature>
<dbReference type="SUPFAM" id="SSF103473">
    <property type="entry name" value="MFS general substrate transporter"/>
    <property type="match status" value="1"/>
</dbReference>
<dbReference type="PANTHER" id="PTHR43528:SF6">
    <property type="entry name" value="CITRATE-PROTON SYMPORTER"/>
    <property type="match status" value="1"/>
</dbReference>
<keyword evidence="3" id="KW-1003">Cell membrane</keyword>
<dbReference type="GO" id="GO:0015293">
    <property type="term" value="F:symporter activity"/>
    <property type="evidence" value="ECO:0007669"/>
    <property type="project" value="UniProtKB-KW"/>
</dbReference>
<feature type="transmembrane region" description="Helical" evidence="8">
    <location>
        <begin position="234"/>
        <end position="252"/>
    </location>
</feature>
<evidence type="ECO:0000256" key="4">
    <source>
        <dbReference type="ARBA" id="ARBA00022692"/>
    </source>
</evidence>
<dbReference type="EMBL" id="CP001958">
    <property type="protein sequence ID" value="ADG97870.1"/>
    <property type="molecule type" value="Genomic_DNA"/>
</dbReference>
<evidence type="ECO:0000256" key="6">
    <source>
        <dbReference type="ARBA" id="ARBA00022989"/>
    </source>
</evidence>
<dbReference type="InterPro" id="IPR005828">
    <property type="entry name" value="MFS_sugar_transport-like"/>
</dbReference>